<gene>
    <name evidence="1" type="ORF">UFOPK3472_01245</name>
</gene>
<dbReference type="EMBL" id="CAFBLX010000064">
    <property type="protein sequence ID" value="CAB4885792.1"/>
    <property type="molecule type" value="Genomic_DNA"/>
</dbReference>
<reference evidence="1" key="1">
    <citation type="submission" date="2020-05" db="EMBL/GenBank/DDBJ databases">
        <authorList>
            <person name="Chiriac C."/>
            <person name="Salcher M."/>
            <person name="Ghai R."/>
            <person name="Kavagutti S V."/>
        </authorList>
    </citation>
    <scope>NUCLEOTIDE SEQUENCE</scope>
</reference>
<accession>A0A6J7EQF3</accession>
<name>A0A6J7EQF3_9ZZZZ</name>
<dbReference type="AlphaFoldDB" id="A0A6J7EQF3"/>
<protein>
    <submittedName>
        <fullName evidence="1">Unannotated protein</fullName>
    </submittedName>
</protein>
<proteinExistence type="predicted"/>
<organism evidence="1">
    <name type="scientific">freshwater metagenome</name>
    <dbReference type="NCBI Taxonomy" id="449393"/>
    <lineage>
        <taxon>unclassified sequences</taxon>
        <taxon>metagenomes</taxon>
        <taxon>ecological metagenomes</taxon>
    </lineage>
</organism>
<evidence type="ECO:0000313" key="1">
    <source>
        <dbReference type="EMBL" id="CAB4885792.1"/>
    </source>
</evidence>
<dbReference type="AntiFam" id="ANF00133">
    <property type="entry name" value="Shadow ORF (opposite mccA)"/>
</dbReference>
<sequence>MAEEGRDHRNLVLHALQGEEDAVDGLFESRGSALVDGSVVVRERASELGAERLRQTLYVRVERVQERVEVLAGGVDSLVVVLLVHRRTVAGELADVGEGVQQRQFGGDQLRIVAWHLGTQSLVGGQQVSSPGTTDVEAGDEGGKFVEPVQSATLRRALRGVVDATELHPRCLLGDFLFSGLIDAQQCSSCVDLSVDRGQDLTHGARVRGPDGSFHLHRFEDDEGLSCFDLVADGDRDGDDDSGCRRADQPGLVLGDLVADAVDLDEEVGGSGDGDHLVAAVTDDEAALVGAEALDVDLQFADAVAFDAVAVSSGLADLELVGLALVVQLDGAADGVCRAWAAAASGVEERGAFAAFFGVVGVDRCGDDGDVGDGGRPHLGTGFGAVEPAGVGGGGDDFLAVEQAEQERLGGGAAVDDDRGLAQCVAQSRQRFAAVAAPGDDLGDHGVVVGWDDVALGDAGVDADAGAEGELEQLDGAGGRCEAVVGVLGVEAGLDGVTELGRAVAGQCLAVRDEDLQLHQVDAGGVFGDRVLDLQAGVDLEEREDLLLGLVEVLHGARALISGGLDQLGRRGAQLIGLFLGQQRRAGLLDDLLVAALNRAVAHTGGPHVAVTVGNDLDLDVPGIGDQTLEEYDWVAERALGLTLGAFEGQFEFVLVEDLADAAATAARAGLDDQRVTDRRGVATGVGAGLDGAAGPRCDGNADLFGENLGLDLVTQQAHRVRGRADEGDVQAGDQVGERRVLGDEAPADPYGVGPGFHQCRFQHAVIEVGRTARRLTQRDRFVGQADEHGPLLGLGVQRYGADAVIVFGVELSDGSDQPYCCLASVDYCNPLEQRISLRSV</sequence>